<dbReference type="Gene3D" id="3.30.700.10">
    <property type="entry name" value="Glycoprotein, Type 4 Pilin"/>
    <property type="match status" value="1"/>
</dbReference>
<feature type="domain" description="DUF1559" evidence="2">
    <location>
        <begin position="38"/>
        <end position="339"/>
    </location>
</feature>
<dbReference type="AlphaFoldDB" id="A0A5K7XJU8"/>
<evidence type="ECO:0000259" key="2">
    <source>
        <dbReference type="Pfam" id="PF07596"/>
    </source>
</evidence>
<evidence type="ECO:0000256" key="1">
    <source>
        <dbReference type="SAM" id="MobiDB-lite"/>
    </source>
</evidence>
<evidence type="ECO:0000313" key="3">
    <source>
        <dbReference type="EMBL" id="BBO34696.1"/>
    </source>
</evidence>
<dbReference type="PANTHER" id="PTHR30093:SF2">
    <property type="entry name" value="TYPE II SECRETION SYSTEM PROTEIN H"/>
    <property type="match status" value="1"/>
</dbReference>
<reference evidence="4" key="1">
    <citation type="submission" date="2019-10" db="EMBL/GenBank/DDBJ databases">
        <title>Lacipirellula parvula gen. nov., sp. nov., representing a lineage of planctomycetes widespread in freshwater anoxic habitats, and description of the family Lacipirellulaceae.</title>
        <authorList>
            <person name="Dedysh S.N."/>
            <person name="Kulichevskaya I.S."/>
            <person name="Beletsky A.V."/>
            <person name="Rakitin A.L."/>
            <person name="Mardanov A.V."/>
            <person name="Ivanova A.A."/>
            <person name="Saltykova V.X."/>
            <person name="Rijpstra W.I.C."/>
            <person name="Sinninghe Damste J.S."/>
            <person name="Ravin N.V."/>
        </authorList>
    </citation>
    <scope>NUCLEOTIDE SEQUENCE [LARGE SCALE GENOMIC DNA]</scope>
    <source>
        <strain evidence="4">PX69</strain>
    </source>
</reference>
<organism evidence="3 4">
    <name type="scientific">Lacipirellula parvula</name>
    <dbReference type="NCBI Taxonomy" id="2650471"/>
    <lineage>
        <taxon>Bacteria</taxon>
        <taxon>Pseudomonadati</taxon>
        <taxon>Planctomycetota</taxon>
        <taxon>Planctomycetia</taxon>
        <taxon>Pirellulales</taxon>
        <taxon>Lacipirellulaceae</taxon>
        <taxon>Lacipirellula</taxon>
    </lineage>
</organism>
<dbReference type="KEGG" id="lpav:PLANPX_4308"/>
<dbReference type="InterPro" id="IPR045584">
    <property type="entry name" value="Pilin-like"/>
</dbReference>
<dbReference type="SUPFAM" id="SSF54523">
    <property type="entry name" value="Pili subunits"/>
    <property type="match status" value="1"/>
</dbReference>
<name>A0A5K7XJU8_9BACT</name>
<dbReference type="NCBIfam" id="TIGR04294">
    <property type="entry name" value="pre_pil_HX9DG"/>
    <property type="match status" value="1"/>
</dbReference>
<gene>
    <name evidence="3" type="ORF">PLANPX_4308</name>
</gene>
<proteinExistence type="predicted"/>
<dbReference type="Proteomes" id="UP000326837">
    <property type="component" value="Chromosome"/>
</dbReference>
<dbReference type="EMBL" id="AP021861">
    <property type="protein sequence ID" value="BBO34696.1"/>
    <property type="molecule type" value="Genomic_DNA"/>
</dbReference>
<feature type="region of interest" description="Disordered" evidence="1">
    <location>
        <begin position="290"/>
        <end position="311"/>
    </location>
</feature>
<dbReference type="InterPro" id="IPR011453">
    <property type="entry name" value="DUF1559"/>
</dbReference>
<dbReference type="RefSeq" id="WP_172992174.1">
    <property type="nucleotide sequence ID" value="NZ_AP021861.1"/>
</dbReference>
<accession>A0A5K7XJU8</accession>
<evidence type="ECO:0000313" key="4">
    <source>
        <dbReference type="Proteomes" id="UP000326837"/>
    </source>
</evidence>
<dbReference type="Pfam" id="PF07596">
    <property type="entry name" value="SBP_bac_10"/>
    <property type="match status" value="1"/>
</dbReference>
<protein>
    <recommendedName>
        <fullName evidence="2">DUF1559 domain-containing protein</fullName>
    </recommendedName>
</protein>
<dbReference type="NCBIfam" id="TIGR02532">
    <property type="entry name" value="IV_pilin_GFxxxE"/>
    <property type="match status" value="1"/>
</dbReference>
<sequence>MTVTTPRRPRLIGFTLVELLVVIAIIGVLVALLLPAVQAAREAARNSQCKNSLKQIGLAMLNFESAKKEFPAGGWGFRWMGDPDAGTGPRQPGGWVYQVAPYIEQAGVTHIGGGTKGQVKYDALAAQRAVVVPMFYCPSRRPADAMPSVEMCFNAGNPETEARTDYAANGGARYVSTAAGPPPNNDFTDCVGGFPNCAWTQSNDTINAFTGVVTARLGAKLRQFSDGSSNTFMVGEKYVPEAFYNNVSYRPIVVGSPNAGDDNPGDNSSMYQGYDQDTVRWPSGEIDNNGIASGNLPLRDSQYGANPQTYAGGGHQSMGSAHAGGVNLVYADGSVHAIAFDVGPLVWNGLADRQDGNVAQ</sequence>
<dbReference type="InterPro" id="IPR012902">
    <property type="entry name" value="N_methyl_site"/>
</dbReference>
<dbReference type="PANTHER" id="PTHR30093">
    <property type="entry name" value="GENERAL SECRETION PATHWAY PROTEIN G"/>
    <property type="match status" value="1"/>
</dbReference>
<keyword evidence="4" id="KW-1185">Reference proteome</keyword>
<dbReference type="InterPro" id="IPR027558">
    <property type="entry name" value="Pre_pil_HX9DG_C"/>
</dbReference>